<dbReference type="AlphaFoldDB" id="A0ABD1HCA9"/>
<accession>A0ABD1HCA9</accession>
<keyword evidence="2" id="KW-1185">Reference proteome</keyword>
<proteinExistence type="predicted"/>
<protein>
    <submittedName>
        <fullName evidence="1">Uncharacterized protein</fullName>
    </submittedName>
</protein>
<reference evidence="1 2" key="1">
    <citation type="submission" date="2024-06" db="EMBL/GenBank/DDBJ databases">
        <title>A chromosome level genome sequence of Diviner's sage (Salvia divinorum).</title>
        <authorList>
            <person name="Ford S.A."/>
            <person name="Ro D.-K."/>
            <person name="Ness R.W."/>
            <person name="Phillips M.A."/>
        </authorList>
    </citation>
    <scope>NUCLEOTIDE SEQUENCE [LARGE SCALE GENOMIC DNA]</scope>
    <source>
        <strain evidence="1">SAF-2024a</strain>
        <tissue evidence="1">Leaf</tissue>
    </source>
</reference>
<name>A0ABD1HCA9_SALDI</name>
<dbReference type="Proteomes" id="UP001567538">
    <property type="component" value="Unassembled WGS sequence"/>
</dbReference>
<dbReference type="EMBL" id="JBEAFC010000006">
    <property type="protein sequence ID" value="KAL1552908.1"/>
    <property type="molecule type" value="Genomic_DNA"/>
</dbReference>
<sequence length="149" mass="16583">MDDDKKASARKPPLPVDRLRAKAGMIYPLISVLVSEIERVYKVKGKWCHNFTKNMFQHVLTKLQSKRPSKKKLDTSFHNLSTLHALARAFVVVVQSVLKVEGQWSNEYNEDLIQLAIALLRTSSAPSINNNNNPLAVHVGTASNSSSSS</sequence>
<evidence type="ECO:0000313" key="2">
    <source>
        <dbReference type="Proteomes" id="UP001567538"/>
    </source>
</evidence>
<organism evidence="1 2">
    <name type="scientific">Salvia divinorum</name>
    <name type="common">Maria pastora</name>
    <name type="synonym">Diviner's sage</name>
    <dbReference type="NCBI Taxonomy" id="28513"/>
    <lineage>
        <taxon>Eukaryota</taxon>
        <taxon>Viridiplantae</taxon>
        <taxon>Streptophyta</taxon>
        <taxon>Embryophyta</taxon>
        <taxon>Tracheophyta</taxon>
        <taxon>Spermatophyta</taxon>
        <taxon>Magnoliopsida</taxon>
        <taxon>eudicotyledons</taxon>
        <taxon>Gunneridae</taxon>
        <taxon>Pentapetalae</taxon>
        <taxon>asterids</taxon>
        <taxon>lamiids</taxon>
        <taxon>Lamiales</taxon>
        <taxon>Lamiaceae</taxon>
        <taxon>Nepetoideae</taxon>
        <taxon>Mentheae</taxon>
        <taxon>Salviinae</taxon>
        <taxon>Salvia</taxon>
        <taxon>Salvia subgen. Calosphace</taxon>
    </lineage>
</organism>
<evidence type="ECO:0000313" key="1">
    <source>
        <dbReference type="EMBL" id="KAL1552908.1"/>
    </source>
</evidence>
<comment type="caution">
    <text evidence="1">The sequence shown here is derived from an EMBL/GenBank/DDBJ whole genome shotgun (WGS) entry which is preliminary data.</text>
</comment>
<gene>
    <name evidence="1" type="ORF">AAHA92_13650</name>
</gene>